<dbReference type="InterPro" id="IPR029150">
    <property type="entry name" value="dCache_3"/>
</dbReference>
<dbReference type="SMART" id="SM00304">
    <property type="entry name" value="HAMP"/>
    <property type="match status" value="1"/>
</dbReference>
<dbReference type="NCBIfam" id="TIGR00254">
    <property type="entry name" value="GGDEF"/>
    <property type="match status" value="1"/>
</dbReference>
<dbReference type="CDD" id="cd06225">
    <property type="entry name" value="HAMP"/>
    <property type="match status" value="1"/>
</dbReference>
<organism evidence="5 6">
    <name type="scientific">Idiomarina baltica</name>
    <dbReference type="NCBI Taxonomy" id="190892"/>
    <lineage>
        <taxon>Bacteria</taxon>
        <taxon>Pseudomonadati</taxon>
        <taxon>Pseudomonadota</taxon>
        <taxon>Gammaproteobacteria</taxon>
        <taxon>Alteromonadales</taxon>
        <taxon>Idiomarinaceae</taxon>
        <taxon>Idiomarina</taxon>
    </lineage>
</organism>
<dbReference type="GO" id="GO:0016020">
    <property type="term" value="C:membrane"/>
    <property type="evidence" value="ECO:0007669"/>
    <property type="project" value="InterPro"/>
</dbReference>
<keyword evidence="1" id="KW-0472">Membrane</keyword>
<dbReference type="Pfam" id="PF00672">
    <property type="entry name" value="HAMP"/>
    <property type="match status" value="1"/>
</dbReference>
<accession>A0A348WMG7</accession>
<dbReference type="InterPro" id="IPR029787">
    <property type="entry name" value="Nucleotide_cyclase"/>
</dbReference>
<evidence type="ECO:0000259" key="3">
    <source>
        <dbReference type="PROSITE" id="PS50885"/>
    </source>
</evidence>
<dbReference type="CDD" id="cd01948">
    <property type="entry name" value="EAL"/>
    <property type="match status" value="1"/>
</dbReference>
<dbReference type="InterPro" id="IPR000160">
    <property type="entry name" value="GGDEF_dom"/>
</dbReference>
<dbReference type="AlphaFoldDB" id="A0A348WMG7"/>
<evidence type="ECO:0000313" key="5">
    <source>
        <dbReference type="EMBL" id="HAR55729.1"/>
    </source>
</evidence>
<reference evidence="5 6" key="1">
    <citation type="journal article" date="2018" name="Nat. Biotechnol.">
        <title>A standardized bacterial taxonomy based on genome phylogeny substantially revises the tree of life.</title>
        <authorList>
            <person name="Parks D.H."/>
            <person name="Chuvochina M."/>
            <person name="Waite D.W."/>
            <person name="Rinke C."/>
            <person name="Skarshewski A."/>
            <person name="Chaumeil P.A."/>
            <person name="Hugenholtz P."/>
        </authorList>
    </citation>
    <scope>NUCLEOTIDE SEQUENCE [LARGE SCALE GENOMIC DNA]</scope>
    <source>
        <strain evidence="5">UBA9360</strain>
    </source>
</reference>
<feature type="transmembrane region" description="Helical" evidence="1">
    <location>
        <begin position="256"/>
        <end position="279"/>
    </location>
</feature>
<evidence type="ECO:0000256" key="1">
    <source>
        <dbReference type="SAM" id="Phobius"/>
    </source>
</evidence>
<dbReference type="SUPFAM" id="SSF141868">
    <property type="entry name" value="EAL domain-like"/>
    <property type="match status" value="1"/>
</dbReference>
<dbReference type="SMART" id="SM00052">
    <property type="entry name" value="EAL"/>
    <property type="match status" value="1"/>
</dbReference>
<dbReference type="PROSITE" id="PS50883">
    <property type="entry name" value="EAL"/>
    <property type="match status" value="1"/>
</dbReference>
<keyword evidence="1" id="KW-1133">Transmembrane helix</keyword>
<dbReference type="PROSITE" id="PS50887">
    <property type="entry name" value="GGDEF"/>
    <property type="match status" value="1"/>
</dbReference>
<dbReference type="Pfam" id="PF14827">
    <property type="entry name" value="dCache_3"/>
    <property type="match status" value="1"/>
</dbReference>
<dbReference type="SUPFAM" id="SSF55073">
    <property type="entry name" value="Nucleotide cyclase"/>
    <property type="match status" value="1"/>
</dbReference>
<dbReference type="Gene3D" id="3.20.20.450">
    <property type="entry name" value="EAL domain"/>
    <property type="match status" value="1"/>
</dbReference>
<feature type="domain" description="HAMP" evidence="3">
    <location>
        <begin position="280"/>
        <end position="332"/>
    </location>
</feature>
<evidence type="ECO:0000259" key="4">
    <source>
        <dbReference type="PROSITE" id="PS50887"/>
    </source>
</evidence>
<dbReference type="PROSITE" id="PS50885">
    <property type="entry name" value="HAMP"/>
    <property type="match status" value="1"/>
</dbReference>
<feature type="domain" description="GGDEF" evidence="4">
    <location>
        <begin position="365"/>
        <end position="495"/>
    </location>
</feature>
<dbReference type="Pfam" id="PF00563">
    <property type="entry name" value="EAL"/>
    <property type="match status" value="1"/>
</dbReference>
<gene>
    <name evidence="5" type="ORF">DCR58_02970</name>
</gene>
<dbReference type="InterPro" id="IPR043128">
    <property type="entry name" value="Rev_trsase/Diguanyl_cyclase"/>
</dbReference>
<protein>
    <recommendedName>
        <fullName evidence="7">GGDEF domain-containing protein</fullName>
    </recommendedName>
</protein>
<keyword evidence="1" id="KW-0812">Transmembrane</keyword>
<dbReference type="Proteomes" id="UP000262878">
    <property type="component" value="Unassembled WGS sequence"/>
</dbReference>
<dbReference type="Gene3D" id="6.10.340.10">
    <property type="match status" value="1"/>
</dbReference>
<name>A0A348WMG7_9GAMM</name>
<dbReference type="InterPro" id="IPR035919">
    <property type="entry name" value="EAL_sf"/>
</dbReference>
<dbReference type="GO" id="GO:0071111">
    <property type="term" value="F:cyclic-guanylate-specific phosphodiesterase activity"/>
    <property type="evidence" value="ECO:0007669"/>
    <property type="project" value="InterPro"/>
</dbReference>
<dbReference type="STRING" id="314276.OS145_12584"/>
<evidence type="ECO:0000259" key="2">
    <source>
        <dbReference type="PROSITE" id="PS50883"/>
    </source>
</evidence>
<dbReference type="Pfam" id="PF00990">
    <property type="entry name" value="GGDEF"/>
    <property type="match status" value="1"/>
</dbReference>
<evidence type="ECO:0000313" key="6">
    <source>
        <dbReference type="Proteomes" id="UP000262878"/>
    </source>
</evidence>
<comment type="caution">
    <text evidence="5">The sequence shown here is derived from an EMBL/GenBank/DDBJ whole genome shotgun (WGS) entry which is preliminary data.</text>
</comment>
<sequence>MFKQFKVRLAVIFGILIAIALSGAVLAVLLTTSNQVERTLQRELTVSERLFRELMDSRAEQLRRAAEVLTDDFGFKRAVATEDRDTIVSALVNHGDRIGTDLIALQNPDGQEIASTHNLDLKQLISGEQGGKALLVSEGQLYQVVTVPVTAPNLIAWATLGFEVNNTLTEQLKELANADITLWLEQPSLLLASSLPASLREGFAQALSSEQQGYDGWLQQSGLALQETTLTTVGGDVVHVSLTTSRAEAMRQFDELLVQILLIGAIALVITLIVALFVAKTISTPVALLSQAASKLKSGDYSPTNLQSRKDEFGQLADTFESMRSAIALRERKVRFQATHDQLTELPNRRELQRLLNEKLGDSASSGWLLLINIRNFRRLNDSVGQRMGDDVLKQLAGRLLSGCQSNDILARFGGDEFALVTEGETESRIARRLEDLSVRLNVPFVVGGSQFELKFNCGAVQFPQQASELDSLIRRAQVSVKHAKEHNQFNAFYQEGFDEAHLRRLAIVEQLPKAIARGGFTLVAQPKVRATDGRTVAAEMLIRWHDEQLGWVGPDEFIPLAEQSGMITEITHWVVEQAEQWVNQLRTFKDDIKLSINISAVDLINDKLANDLVALSQRNMQRYLILEVTESALMNEPEKSIACLKMLSELGYEISIDDYGTGYSSLSQIRRLPINELKIDRAFIQYLMTQPDDQSIVRSTIQLAHELNLRVVAEGVEDEASWHWLLANHCDVLQGYYFSKPISFEELHLRLLKEKEHA</sequence>
<dbReference type="GO" id="GO:0007165">
    <property type="term" value="P:signal transduction"/>
    <property type="evidence" value="ECO:0007669"/>
    <property type="project" value="InterPro"/>
</dbReference>
<proteinExistence type="predicted"/>
<dbReference type="Gene3D" id="3.30.70.270">
    <property type="match status" value="1"/>
</dbReference>
<evidence type="ECO:0008006" key="7">
    <source>
        <dbReference type="Google" id="ProtNLM"/>
    </source>
</evidence>
<dbReference type="InterPro" id="IPR050706">
    <property type="entry name" value="Cyclic-di-GMP_PDE-like"/>
</dbReference>
<dbReference type="PANTHER" id="PTHR33121:SF79">
    <property type="entry name" value="CYCLIC DI-GMP PHOSPHODIESTERASE PDED-RELATED"/>
    <property type="match status" value="1"/>
</dbReference>
<dbReference type="SMART" id="SM00267">
    <property type="entry name" value="GGDEF"/>
    <property type="match status" value="1"/>
</dbReference>
<dbReference type="EMBL" id="DMUP01000066">
    <property type="protein sequence ID" value="HAR55729.1"/>
    <property type="molecule type" value="Genomic_DNA"/>
</dbReference>
<dbReference type="SUPFAM" id="SSF158472">
    <property type="entry name" value="HAMP domain-like"/>
    <property type="match status" value="1"/>
</dbReference>
<feature type="domain" description="EAL" evidence="2">
    <location>
        <begin position="505"/>
        <end position="756"/>
    </location>
</feature>
<dbReference type="InterPro" id="IPR003660">
    <property type="entry name" value="HAMP_dom"/>
</dbReference>
<dbReference type="InterPro" id="IPR001633">
    <property type="entry name" value="EAL_dom"/>
</dbReference>
<dbReference type="PANTHER" id="PTHR33121">
    <property type="entry name" value="CYCLIC DI-GMP PHOSPHODIESTERASE PDEF"/>
    <property type="match status" value="1"/>
</dbReference>
<dbReference type="CDD" id="cd01949">
    <property type="entry name" value="GGDEF"/>
    <property type="match status" value="1"/>
</dbReference>